<dbReference type="RefSeq" id="WP_139238906.1">
    <property type="nucleotide sequence ID" value="NZ_FOOI01000005.1"/>
</dbReference>
<protein>
    <submittedName>
        <fullName evidence="10">Inner membrane transporter RhtA</fullName>
    </submittedName>
</protein>
<feature type="transmembrane region" description="Helical" evidence="8">
    <location>
        <begin position="137"/>
        <end position="155"/>
    </location>
</feature>
<dbReference type="PANTHER" id="PTHR42920:SF5">
    <property type="entry name" value="EAMA DOMAIN-CONTAINING PROTEIN"/>
    <property type="match status" value="1"/>
</dbReference>
<gene>
    <name evidence="10" type="ORF">FHR37_001373</name>
</gene>
<comment type="subcellular location">
    <subcellularLocation>
        <location evidence="1">Cell membrane</location>
        <topology evidence="1">Multi-pass membrane protein</topology>
    </subcellularLocation>
</comment>
<feature type="transmembrane region" description="Helical" evidence="8">
    <location>
        <begin position="216"/>
        <end position="239"/>
    </location>
</feature>
<feature type="transmembrane region" description="Helical" evidence="8">
    <location>
        <begin position="56"/>
        <end position="74"/>
    </location>
</feature>
<evidence type="ECO:0000256" key="7">
    <source>
        <dbReference type="SAM" id="MobiDB-lite"/>
    </source>
</evidence>
<dbReference type="InterPro" id="IPR000620">
    <property type="entry name" value="EamA_dom"/>
</dbReference>
<keyword evidence="4 8" id="KW-0812">Transmembrane</keyword>
<accession>A0ABX2RYT9</accession>
<evidence type="ECO:0000256" key="3">
    <source>
        <dbReference type="ARBA" id="ARBA00022475"/>
    </source>
</evidence>
<evidence type="ECO:0000256" key="4">
    <source>
        <dbReference type="ARBA" id="ARBA00022692"/>
    </source>
</evidence>
<comment type="similarity">
    <text evidence="2">Belongs to the EamA transporter family.</text>
</comment>
<evidence type="ECO:0000313" key="10">
    <source>
        <dbReference type="EMBL" id="NYH82522.1"/>
    </source>
</evidence>
<feature type="transmembrane region" description="Helical" evidence="8">
    <location>
        <begin position="191"/>
        <end position="210"/>
    </location>
</feature>
<feature type="region of interest" description="Disordered" evidence="7">
    <location>
        <begin position="300"/>
        <end position="329"/>
    </location>
</feature>
<feature type="transmembrane region" description="Helical" evidence="8">
    <location>
        <begin position="161"/>
        <end position="179"/>
    </location>
</feature>
<evidence type="ECO:0000256" key="8">
    <source>
        <dbReference type="SAM" id="Phobius"/>
    </source>
</evidence>
<dbReference type="SUPFAM" id="SSF103481">
    <property type="entry name" value="Multidrug resistance efflux transporter EmrE"/>
    <property type="match status" value="2"/>
</dbReference>
<feature type="compositionally biased region" description="Low complexity" evidence="7">
    <location>
        <begin position="300"/>
        <end position="310"/>
    </location>
</feature>
<name>A0ABX2RYT9_9ACTN</name>
<dbReference type="PANTHER" id="PTHR42920">
    <property type="entry name" value="OS03G0707200 PROTEIN-RELATED"/>
    <property type="match status" value="1"/>
</dbReference>
<feature type="transmembrane region" description="Helical" evidence="8">
    <location>
        <begin position="112"/>
        <end position="130"/>
    </location>
</feature>
<dbReference type="InterPro" id="IPR051258">
    <property type="entry name" value="Diverse_Substrate_Transporter"/>
</dbReference>
<keyword evidence="11" id="KW-1185">Reference proteome</keyword>
<sequence length="329" mass="33317">MAARDVTEVRGPGTRGGSPTPGAGEARSVGLVLGSAVSLQVGAAFAVVLLARIGPVGAVTLRMVLAAAIVWALVRPRLRHLDRRDLLVGVAFGLVLVLMNTCFYSAVARLPLGAAVTIEFLGPLGLAVATSRRVRDLLWVGLAGAGVFLLGETGFEPLDPTGVAFALGAGVCWAGYILLGAQAGRRLGGTNALAVALAVASVAIVPVAAFTSGPELVQPGTLLLGLGVAVLSSALPYSLELAALRRIPPRTFGVLMSLEPAVAAFVGFAVLRQRLTGWQLLAIALVVLASVGVTRAGPAAAATRTAEPVPNVSRTGPGVSSTDLRGPKP</sequence>
<feature type="transmembrane region" description="Helical" evidence="8">
    <location>
        <begin position="86"/>
        <end position="106"/>
    </location>
</feature>
<proteinExistence type="inferred from homology"/>
<feature type="transmembrane region" description="Helical" evidence="8">
    <location>
        <begin position="29"/>
        <end position="50"/>
    </location>
</feature>
<comment type="caution">
    <text evidence="10">The sequence shown here is derived from an EMBL/GenBank/DDBJ whole genome shotgun (WGS) entry which is preliminary data.</text>
</comment>
<dbReference type="InterPro" id="IPR037185">
    <property type="entry name" value="EmrE-like"/>
</dbReference>
<feature type="region of interest" description="Disordered" evidence="7">
    <location>
        <begin position="1"/>
        <end position="23"/>
    </location>
</feature>
<dbReference type="EMBL" id="JACBZA010000001">
    <property type="protein sequence ID" value="NYH82522.1"/>
    <property type="molecule type" value="Genomic_DNA"/>
</dbReference>
<keyword evidence="5 8" id="KW-1133">Transmembrane helix</keyword>
<dbReference type="Proteomes" id="UP000533017">
    <property type="component" value="Unassembled WGS sequence"/>
</dbReference>
<reference evidence="10 11" key="1">
    <citation type="submission" date="2020-07" db="EMBL/GenBank/DDBJ databases">
        <title>Sequencing the genomes of 1000 actinobacteria strains.</title>
        <authorList>
            <person name="Klenk H.-P."/>
        </authorList>
    </citation>
    <scope>NUCLEOTIDE SEQUENCE [LARGE SCALE GENOMIC DNA]</scope>
    <source>
        <strain evidence="10 11">DSM 45117</strain>
    </source>
</reference>
<keyword evidence="3" id="KW-1003">Cell membrane</keyword>
<feature type="transmembrane region" description="Helical" evidence="8">
    <location>
        <begin position="277"/>
        <end position="294"/>
    </location>
</feature>
<evidence type="ECO:0000256" key="5">
    <source>
        <dbReference type="ARBA" id="ARBA00022989"/>
    </source>
</evidence>
<evidence type="ECO:0000256" key="6">
    <source>
        <dbReference type="ARBA" id="ARBA00023136"/>
    </source>
</evidence>
<evidence type="ECO:0000256" key="2">
    <source>
        <dbReference type="ARBA" id="ARBA00007362"/>
    </source>
</evidence>
<organism evidence="10 11">
    <name type="scientific">Actinopolymorpha cephalotaxi</name>
    <dbReference type="NCBI Taxonomy" id="504797"/>
    <lineage>
        <taxon>Bacteria</taxon>
        <taxon>Bacillati</taxon>
        <taxon>Actinomycetota</taxon>
        <taxon>Actinomycetes</taxon>
        <taxon>Propionibacteriales</taxon>
        <taxon>Actinopolymorphaceae</taxon>
        <taxon>Actinopolymorpha</taxon>
    </lineage>
</organism>
<feature type="compositionally biased region" description="Polar residues" evidence="7">
    <location>
        <begin position="312"/>
        <end position="323"/>
    </location>
</feature>
<keyword evidence="6 8" id="KW-0472">Membrane</keyword>
<evidence type="ECO:0000256" key="1">
    <source>
        <dbReference type="ARBA" id="ARBA00004651"/>
    </source>
</evidence>
<evidence type="ECO:0000313" key="11">
    <source>
        <dbReference type="Proteomes" id="UP000533017"/>
    </source>
</evidence>
<evidence type="ECO:0000259" key="9">
    <source>
        <dbReference type="Pfam" id="PF00892"/>
    </source>
</evidence>
<dbReference type="Pfam" id="PF00892">
    <property type="entry name" value="EamA"/>
    <property type="match status" value="1"/>
</dbReference>
<feature type="domain" description="EamA" evidence="9">
    <location>
        <begin position="161"/>
        <end position="294"/>
    </location>
</feature>
<feature type="transmembrane region" description="Helical" evidence="8">
    <location>
        <begin position="251"/>
        <end position="271"/>
    </location>
</feature>